<evidence type="ECO:0000313" key="1">
    <source>
        <dbReference type="EMBL" id="KII69044.1"/>
    </source>
</evidence>
<protein>
    <submittedName>
        <fullName evidence="1">Uncharacterized protein</fullName>
    </submittedName>
</protein>
<sequence>MGGIIKLIISLRFSAHSRILKNCFDANKSNGTHRRKPINVFVAQYDTDVHKRDVNYNIKYCIFTPYHMTNMVSSKIGRILWLRKSVLFVCNSVVVFHESV</sequence>
<organism evidence="1 2">
    <name type="scientific">Thelohanellus kitauei</name>
    <name type="common">Myxosporean</name>
    <dbReference type="NCBI Taxonomy" id="669202"/>
    <lineage>
        <taxon>Eukaryota</taxon>
        <taxon>Metazoa</taxon>
        <taxon>Cnidaria</taxon>
        <taxon>Myxozoa</taxon>
        <taxon>Myxosporea</taxon>
        <taxon>Bivalvulida</taxon>
        <taxon>Platysporina</taxon>
        <taxon>Myxobolidae</taxon>
        <taxon>Thelohanellus</taxon>
    </lineage>
</organism>
<gene>
    <name evidence="1" type="ORF">RF11_02399</name>
</gene>
<keyword evidence="2" id="KW-1185">Reference proteome</keyword>
<reference evidence="1 2" key="1">
    <citation type="journal article" date="2014" name="Genome Biol. Evol.">
        <title>The genome of the myxosporean Thelohanellus kitauei shows adaptations to nutrient acquisition within its fish host.</title>
        <authorList>
            <person name="Yang Y."/>
            <person name="Xiong J."/>
            <person name="Zhou Z."/>
            <person name="Huo F."/>
            <person name="Miao W."/>
            <person name="Ran C."/>
            <person name="Liu Y."/>
            <person name="Zhang J."/>
            <person name="Feng J."/>
            <person name="Wang M."/>
            <person name="Wang M."/>
            <person name="Wang L."/>
            <person name="Yao B."/>
        </authorList>
    </citation>
    <scope>NUCLEOTIDE SEQUENCE [LARGE SCALE GENOMIC DNA]</scope>
    <source>
        <strain evidence="1">Wuqing</strain>
    </source>
</reference>
<comment type="caution">
    <text evidence="1">The sequence shown here is derived from an EMBL/GenBank/DDBJ whole genome shotgun (WGS) entry which is preliminary data.</text>
</comment>
<evidence type="ECO:0000313" key="2">
    <source>
        <dbReference type="Proteomes" id="UP000031668"/>
    </source>
</evidence>
<accession>A0A0C2IUG8</accession>
<name>A0A0C2IUG8_THEKT</name>
<proteinExistence type="predicted"/>
<dbReference type="AlphaFoldDB" id="A0A0C2IUG8"/>
<dbReference type="Proteomes" id="UP000031668">
    <property type="component" value="Unassembled WGS sequence"/>
</dbReference>
<dbReference type="EMBL" id="JWZT01002636">
    <property type="protein sequence ID" value="KII69044.1"/>
    <property type="molecule type" value="Genomic_DNA"/>
</dbReference>